<organism evidence="5 6">
    <name type="scientific">Cellvibrio zantedeschiae</name>
    <dbReference type="NCBI Taxonomy" id="1237077"/>
    <lineage>
        <taxon>Bacteria</taxon>
        <taxon>Pseudomonadati</taxon>
        <taxon>Pseudomonadota</taxon>
        <taxon>Gammaproteobacteria</taxon>
        <taxon>Cellvibrionales</taxon>
        <taxon>Cellvibrionaceae</taxon>
        <taxon>Cellvibrio</taxon>
    </lineage>
</organism>
<dbReference type="InterPro" id="IPR036390">
    <property type="entry name" value="WH_DNA-bd_sf"/>
</dbReference>
<dbReference type="Pfam" id="PF00392">
    <property type="entry name" value="GntR"/>
    <property type="match status" value="1"/>
</dbReference>
<dbReference type="InterPro" id="IPR000524">
    <property type="entry name" value="Tscrpt_reg_HTH_GntR"/>
</dbReference>
<proteinExistence type="predicted"/>
<keyword evidence="2" id="KW-0238">DNA-binding</keyword>
<dbReference type="PANTHER" id="PTHR38445:SF10">
    <property type="entry name" value="GNTR-FAMILY TRANSCRIPTIONAL REGULATOR"/>
    <property type="match status" value="1"/>
</dbReference>
<dbReference type="PROSITE" id="PS50949">
    <property type="entry name" value="HTH_GNTR"/>
    <property type="match status" value="1"/>
</dbReference>
<comment type="caution">
    <text evidence="5">The sequence shown here is derived from an EMBL/GenBank/DDBJ whole genome shotgun (WGS) entry which is preliminary data.</text>
</comment>
<keyword evidence="1" id="KW-0805">Transcription regulation</keyword>
<keyword evidence="3" id="KW-0804">Transcription</keyword>
<feature type="domain" description="HTH gntR-type" evidence="4">
    <location>
        <begin position="9"/>
        <end position="77"/>
    </location>
</feature>
<evidence type="ECO:0000313" key="6">
    <source>
        <dbReference type="Proteomes" id="UP000619761"/>
    </source>
</evidence>
<reference evidence="6" key="1">
    <citation type="journal article" date="2019" name="Int. J. Syst. Evol. Microbiol.">
        <title>The Global Catalogue of Microorganisms (GCM) 10K type strain sequencing project: providing services to taxonomists for standard genome sequencing and annotation.</title>
        <authorList>
            <consortium name="The Broad Institute Genomics Platform"/>
            <consortium name="The Broad Institute Genome Sequencing Center for Infectious Disease"/>
            <person name="Wu L."/>
            <person name="Ma J."/>
        </authorList>
    </citation>
    <scope>NUCLEOTIDE SEQUENCE [LARGE SCALE GENOMIC DNA]</scope>
    <source>
        <strain evidence="6">KCTC 32239</strain>
    </source>
</reference>
<evidence type="ECO:0000256" key="1">
    <source>
        <dbReference type="ARBA" id="ARBA00023015"/>
    </source>
</evidence>
<gene>
    <name evidence="5" type="ORF">GCM10011613_22270</name>
</gene>
<dbReference type="PANTHER" id="PTHR38445">
    <property type="entry name" value="HTH-TYPE TRANSCRIPTIONAL REPRESSOR YTRA"/>
    <property type="match status" value="1"/>
</dbReference>
<dbReference type="SMART" id="SM00345">
    <property type="entry name" value="HTH_GNTR"/>
    <property type="match status" value="1"/>
</dbReference>
<evidence type="ECO:0000256" key="3">
    <source>
        <dbReference type="ARBA" id="ARBA00023163"/>
    </source>
</evidence>
<evidence type="ECO:0000313" key="5">
    <source>
        <dbReference type="EMBL" id="GGY77275.1"/>
    </source>
</evidence>
<dbReference type="SUPFAM" id="SSF46785">
    <property type="entry name" value="Winged helix' DNA-binding domain"/>
    <property type="match status" value="1"/>
</dbReference>
<evidence type="ECO:0000256" key="2">
    <source>
        <dbReference type="ARBA" id="ARBA00023125"/>
    </source>
</evidence>
<dbReference type="Proteomes" id="UP000619761">
    <property type="component" value="Unassembled WGS sequence"/>
</dbReference>
<keyword evidence="6" id="KW-1185">Reference proteome</keyword>
<name>A0ABQ3B383_9GAMM</name>
<dbReference type="CDD" id="cd07377">
    <property type="entry name" value="WHTH_GntR"/>
    <property type="match status" value="1"/>
</dbReference>
<dbReference type="Gene3D" id="1.10.10.10">
    <property type="entry name" value="Winged helix-like DNA-binding domain superfamily/Winged helix DNA-binding domain"/>
    <property type="match status" value="1"/>
</dbReference>
<dbReference type="Gene3D" id="6.10.250.1220">
    <property type="match status" value="1"/>
</dbReference>
<accession>A0ABQ3B383</accession>
<dbReference type="RefSeq" id="WP_189418617.1">
    <property type="nucleotide sequence ID" value="NZ_BMYZ01000002.1"/>
</dbReference>
<dbReference type="EMBL" id="BMYZ01000002">
    <property type="protein sequence ID" value="GGY77275.1"/>
    <property type="molecule type" value="Genomic_DNA"/>
</dbReference>
<dbReference type="InterPro" id="IPR036388">
    <property type="entry name" value="WH-like_DNA-bd_sf"/>
</dbReference>
<sequence>MTHSWNDDQPIYRQLRERIVSLMLTGVFKEGDPLPSVRQVASDYQINHLTVSKAYQELVDMQLVEARRGMGMYVMPGAQEKLHGVEKEKFLTTELPALLARIKSLGISTEELCAAILKSDGEK</sequence>
<protein>
    <submittedName>
        <fullName evidence="5">GntR family transcriptional regulator</fullName>
    </submittedName>
</protein>
<evidence type="ECO:0000259" key="4">
    <source>
        <dbReference type="PROSITE" id="PS50949"/>
    </source>
</evidence>